<accession>A0A8B2PTT0</accession>
<organism evidence="1 2">
    <name type="scientific">Hyphomonas pacifica</name>
    <dbReference type="NCBI Taxonomy" id="1280941"/>
    <lineage>
        <taxon>Bacteria</taxon>
        <taxon>Pseudomonadati</taxon>
        <taxon>Pseudomonadota</taxon>
        <taxon>Alphaproteobacteria</taxon>
        <taxon>Hyphomonadales</taxon>
        <taxon>Hyphomonadaceae</taxon>
        <taxon>Hyphomonas</taxon>
    </lineage>
</organism>
<comment type="caution">
    <text evidence="1">The sequence shown here is derived from an EMBL/GenBank/DDBJ whole genome shotgun (WGS) entry which is preliminary data.</text>
</comment>
<dbReference type="Proteomes" id="UP000249123">
    <property type="component" value="Unassembled WGS sequence"/>
</dbReference>
<protein>
    <submittedName>
        <fullName evidence="1">Uncharacterized protein</fullName>
    </submittedName>
</protein>
<name>A0A8B2PTT0_9PROT</name>
<proteinExistence type="predicted"/>
<evidence type="ECO:0000313" key="1">
    <source>
        <dbReference type="EMBL" id="RAN35645.1"/>
    </source>
</evidence>
<gene>
    <name evidence="1" type="ORF">HY3_07435</name>
</gene>
<keyword evidence="2" id="KW-1185">Reference proteome</keyword>
<reference evidence="1 2" key="1">
    <citation type="submission" date="2013-04" db="EMBL/GenBank/DDBJ databases">
        <title>Hyphomonas sp. T24B3 Genome Sequencing.</title>
        <authorList>
            <person name="Lai Q."/>
            <person name="Shao Z."/>
        </authorList>
    </citation>
    <scope>NUCLEOTIDE SEQUENCE [LARGE SCALE GENOMIC DNA]</scope>
    <source>
        <strain evidence="1 2">T24B3</strain>
    </source>
</reference>
<dbReference type="AlphaFoldDB" id="A0A8B2PTT0"/>
<dbReference type="EMBL" id="AWFB01000003">
    <property type="protein sequence ID" value="RAN35645.1"/>
    <property type="molecule type" value="Genomic_DNA"/>
</dbReference>
<sequence length="48" mass="5110">MVYASACQPLSEAIRKGKPQIGAVLNKAFNTLPLHDGDQSAANCLYFG</sequence>
<evidence type="ECO:0000313" key="2">
    <source>
        <dbReference type="Proteomes" id="UP000249123"/>
    </source>
</evidence>